<dbReference type="Gene3D" id="1.20.1260.10">
    <property type="match status" value="1"/>
</dbReference>
<dbReference type="EMBL" id="JACHMP010000001">
    <property type="protein sequence ID" value="MBB5817441.1"/>
    <property type="molecule type" value="Genomic_DNA"/>
</dbReference>
<dbReference type="InterPro" id="IPR012347">
    <property type="entry name" value="Ferritin-like"/>
</dbReference>
<dbReference type="InterPro" id="IPR006311">
    <property type="entry name" value="TAT_signal"/>
</dbReference>
<name>A0A7W9IBM8_9ACTN</name>
<gene>
    <name evidence="2" type="ORF">F4562_000503</name>
</gene>
<dbReference type="Pfam" id="PF03713">
    <property type="entry name" value="DUF305"/>
    <property type="match status" value="1"/>
</dbReference>
<evidence type="ECO:0000259" key="1">
    <source>
        <dbReference type="Pfam" id="PF03713"/>
    </source>
</evidence>
<feature type="domain" description="DUF305" evidence="1">
    <location>
        <begin position="61"/>
        <end position="210"/>
    </location>
</feature>
<dbReference type="Proteomes" id="UP000540685">
    <property type="component" value="Unassembled WGS sequence"/>
</dbReference>
<dbReference type="PANTHER" id="PTHR36933">
    <property type="entry name" value="SLL0788 PROTEIN"/>
    <property type="match status" value="1"/>
</dbReference>
<reference evidence="2 3" key="1">
    <citation type="submission" date="2020-08" db="EMBL/GenBank/DDBJ databases">
        <title>Sequencing the genomes of 1000 actinobacteria strains.</title>
        <authorList>
            <person name="Klenk H.-P."/>
        </authorList>
    </citation>
    <scope>NUCLEOTIDE SEQUENCE [LARGE SCALE GENOMIC DNA]</scope>
    <source>
        <strain evidence="2 3">DSM 46887</strain>
    </source>
</reference>
<evidence type="ECO:0000313" key="3">
    <source>
        <dbReference type="Proteomes" id="UP000540685"/>
    </source>
</evidence>
<sequence>MSDNRSITRRLALTATAGAGALALLTACGNSDGTVTKLAGMADAPVASPTRQPGASFNEADVMFAQMMIEHHRQAVEMADLAETRATNPEVKQLAGKIKEAQQPEIDTMTGWLSEWGVPGTPAPAETPSEGMGGHGMPGMMSPEDMRKLEAAEGAEFDRLFLRMMIDHHEGAIKMARIEQERGTSPEAEELAKIIETTQQAEIEQMRKLLDRM</sequence>
<dbReference type="PROSITE" id="PS51318">
    <property type="entry name" value="TAT"/>
    <property type="match status" value="1"/>
</dbReference>
<proteinExistence type="predicted"/>
<dbReference type="PANTHER" id="PTHR36933:SF1">
    <property type="entry name" value="SLL0788 PROTEIN"/>
    <property type="match status" value="1"/>
</dbReference>
<protein>
    <submittedName>
        <fullName evidence="2">Uncharacterized protein (DUF305 family)</fullName>
    </submittedName>
</protein>
<dbReference type="PROSITE" id="PS51257">
    <property type="entry name" value="PROKAR_LIPOPROTEIN"/>
    <property type="match status" value="1"/>
</dbReference>
<dbReference type="AlphaFoldDB" id="A0A7W9IBM8"/>
<comment type="caution">
    <text evidence="2">The sequence shown here is derived from an EMBL/GenBank/DDBJ whole genome shotgun (WGS) entry which is preliminary data.</text>
</comment>
<dbReference type="RefSeq" id="WP_184540595.1">
    <property type="nucleotide sequence ID" value="NZ_JACHMP010000001.1"/>
</dbReference>
<keyword evidence="3" id="KW-1185">Reference proteome</keyword>
<accession>A0A7W9IBM8</accession>
<organism evidence="2 3">
    <name type="scientific">Streptosporangium becharense</name>
    <dbReference type="NCBI Taxonomy" id="1816182"/>
    <lineage>
        <taxon>Bacteria</taxon>
        <taxon>Bacillati</taxon>
        <taxon>Actinomycetota</taxon>
        <taxon>Actinomycetes</taxon>
        <taxon>Streptosporangiales</taxon>
        <taxon>Streptosporangiaceae</taxon>
        <taxon>Streptosporangium</taxon>
    </lineage>
</organism>
<evidence type="ECO:0000313" key="2">
    <source>
        <dbReference type="EMBL" id="MBB5817441.1"/>
    </source>
</evidence>
<dbReference type="InterPro" id="IPR005183">
    <property type="entry name" value="DUF305_CopM-like"/>
</dbReference>